<dbReference type="GO" id="GO:0052689">
    <property type="term" value="F:carboxylic ester hydrolase activity"/>
    <property type="evidence" value="ECO:0007669"/>
    <property type="project" value="UniProtKB-KW"/>
</dbReference>
<feature type="signal peptide" evidence="4">
    <location>
        <begin position="1"/>
        <end position="21"/>
    </location>
</feature>
<evidence type="ECO:0000256" key="4">
    <source>
        <dbReference type="SAM" id="SignalP"/>
    </source>
</evidence>
<dbReference type="PANTHER" id="PTHR43037:SF5">
    <property type="entry name" value="FERULOYL ESTERASE"/>
    <property type="match status" value="1"/>
</dbReference>
<feature type="chain" id="PRO_5044629644" evidence="4">
    <location>
        <begin position="22"/>
        <end position="169"/>
    </location>
</feature>
<organism evidence="5">
    <name type="scientific">Mytilinidion resinicola</name>
    <dbReference type="NCBI Taxonomy" id="574789"/>
    <lineage>
        <taxon>Eukaryota</taxon>
        <taxon>Fungi</taxon>
        <taxon>Dikarya</taxon>
        <taxon>Ascomycota</taxon>
        <taxon>Pezizomycotina</taxon>
        <taxon>Dothideomycetes</taxon>
        <taxon>Pleosporomycetidae</taxon>
        <taxon>Mytilinidiales</taxon>
        <taxon>Mytilinidiaceae</taxon>
        <taxon>Mytilinidion</taxon>
    </lineage>
</organism>
<reference evidence="7" key="3">
    <citation type="submission" date="2025-04" db="UniProtKB">
        <authorList>
            <consortium name="RefSeq"/>
        </authorList>
    </citation>
    <scope>IDENTIFICATION</scope>
    <source>
        <strain evidence="7">CBS 304.34</strain>
    </source>
</reference>
<reference evidence="7" key="2">
    <citation type="submission" date="2020-04" db="EMBL/GenBank/DDBJ databases">
        <authorList>
            <consortium name="NCBI Genome Project"/>
        </authorList>
    </citation>
    <scope>NUCLEOTIDE SEQUENCE</scope>
    <source>
        <strain evidence="7">CBS 304.34</strain>
    </source>
</reference>
<dbReference type="GO" id="GO:0005576">
    <property type="term" value="C:extracellular region"/>
    <property type="evidence" value="ECO:0007669"/>
    <property type="project" value="InterPro"/>
</dbReference>
<sequence>MTSLTLRTLASFLLVPGLVSAASLQQITKFATNPTNVGFYIYVPDKLASKPPILLVPHACHGKAQDACTGTKYATPANTYGNIVIYPDSPSTSDKCWDVSSTQSLTRNGSDNAHGIVSMIQWTLSNYAGDASRVFVTAAYPGDSGLGRRCRCSMGLRTRRCIRRICRRR</sequence>
<evidence type="ECO:0000256" key="1">
    <source>
        <dbReference type="ARBA" id="ARBA00022487"/>
    </source>
</evidence>
<dbReference type="EMBL" id="MU003693">
    <property type="protein sequence ID" value="KAF2816625.1"/>
    <property type="molecule type" value="Genomic_DNA"/>
</dbReference>
<evidence type="ECO:0000256" key="3">
    <source>
        <dbReference type="ARBA" id="ARBA00022801"/>
    </source>
</evidence>
<evidence type="ECO:0000313" key="6">
    <source>
        <dbReference type="Proteomes" id="UP000504636"/>
    </source>
</evidence>
<keyword evidence="1" id="KW-0719">Serine esterase</keyword>
<evidence type="ECO:0000313" key="5">
    <source>
        <dbReference type="EMBL" id="KAF2816625.1"/>
    </source>
</evidence>
<dbReference type="SUPFAM" id="SSF53474">
    <property type="entry name" value="alpha/beta-Hydrolases"/>
    <property type="match status" value="1"/>
</dbReference>
<dbReference type="InterPro" id="IPR010126">
    <property type="entry name" value="Esterase_phb"/>
</dbReference>
<dbReference type="InterPro" id="IPR050955">
    <property type="entry name" value="Plant_Biomass_Hydrol_Est"/>
</dbReference>
<gene>
    <name evidence="5 7" type="ORF">BDZ99DRAFT_140399</name>
</gene>
<proteinExistence type="predicted"/>
<evidence type="ECO:0000256" key="2">
    <source>
        <dbReference type="ARBA" id="ARBA00022729"/>
    </source>
</evidence>
<dbReference type="Proteomes" id="UP000504636">
    <property type="component" value="Unplaced"/>
</dbReference>
<dbReference type="Gene3D" id="3.40.50.1820">
    <property type="entry name" value="alpha/beta hydrolase"/>
    <property type="match status" value="1"/>
</dbReference>
<protein>
    <submittedName>
        <fullName evidence="5 7">Uncharacterized protein</fullName>
    </submittedName>
</protein>
<accession>A0A6A6Z8L2</accession>
<dbReference type="PANTHER" id="PTHR43037">
    <property type="entry name" value="UNNAMED PRODUCT-RELATED"/>
    <property type="match status" value="1"/>
</dbReference>
<name>A0A6A6Z8L2_9PEZI</name>
<dbReference type="GeneID" id="54453576"/>
<dbReference type="RefSeq" id="XP_033583589.1">
    <property type="nucleotide sequence ID" value="XM_033712683.1"/>
</dbReference>
<dbReference type="OrthoDB" id="2425929at2759"/>
<dbReference type="InterPro" id="IPR029058">
    <property type="entry name" value="AB_hydrolase_fold"/>
</dbReference>
<keyword evidence="3" id="KW-0378">Hydrolase</keyword>
<dbReference type="Pfam" id="PF10503">
    <property type="entry name" value="Esterase_PHB"/>
    <property type="match status" value="1"/>
</dbReference>
<keyword evidence="2 4" id="KW-0732">Signal</keyword>
<keyword evidence="6" id="KW-1185">Reference proteome</keyword>
<dbReference type="AlphaFoldDB" id="A0A6A6Z8L2"/>
<reference evidence="5 7" key="1">
    <citation type="journal article" date="2020" name="Stud. Mycol.">
        <title>101 Dothideomycetes genomes: a test case for predicting lifestyles and emergence of pathogens.</title>
        <authorList>
            <person name="Haridas S."/>
            <person name="Albert R."/>
            <person name="Binder M."/>
            <person name="Bloem J."/>
            <person name="Labutti K."/>
            <person name="Salamov A."/>
            <person name="Andreopoulos B."/>
            <person name="Baker S."/>
            <person name="Barry K."/>
            <person name="Bills G."/>
            <person name="Bluhm B."/>
            <person name="Cannon C."/>
            <person name="Castanera R."/>
            <person name="Culley D."/>
            <person name="Daum C."/>
            <person name="Ezra D."/>
            <person name="Gonzalez J."/>
            <person name="Henrissat B."/>
            <person name="Kuo A."/>
            <person name="Liang C."/>
            <person name="Lipzen A."/>
            <person name="Lutzoni F."/>
            <person name="Magnuson J."/>
            <person name="Mondo S."/>
            <person name="Nolan M."/>
            <person name="Ohm R."/>
            <person name="Pangilinan J."/>
            <person name="Park H.-J."/>
            <person name="Ramirez L."/>
            <person name="Alfaro M."/>
            <person name="Sun H."/>
            <person name="Tritt A."/>
            <person name="Yoshinaga Y."/>
            <person name="Zwiers L.-H."/>
            <person name="Turgeon B."/>
            <person name="Goodwin S."/>
            <person name="Spatafora J."/>
            <person name="Crous P."/>
            <person name="Grigoriev I."/>
        </authorList>
    </citation>
    <scope>NUCLEOTIDE SEQUENCE</scope>
    <source>
        <strain evidence="5 7">CBS 304.34</strain>
    </source>
</reference>
<evidence type="ECO:0000313" key="7">
    <source>
        <dbReference type="RefSeq" id="XP_033583589.1"/>
    </source>
</evidence>